<evidence type="ECO:0000256" key="1">
    <source>
        <dbReference type="ARBA" id="ARBA00023015"/>
    </source>
</evidence>
<dbReference type="SMART" id="SM00717">
    <property type="entry name" value="SANT"/>
    <property type="match status" value="2"/>
</dbReference>
<reference evidence="8 9" key="1">
    <citation type="submission" date="2024-04" db="EMBL/GenBank/DDBJ databases">
        <title>Tritrichomonas musculus Genome.</title>
        <authorList>
            <person name="Alves-Ferreira E."/>
            <person name="Grigg M."/>
            <person name="Lorenzi H."/>
            <person name="Galac M."/>
        </authorList>
    </citation>
    <scope>NUCLEOTIDE SEQUENCE [LARGE SCALE GENOMIC DNA]</scope>
    <source>
        <strain evidence="8 9">EAF2021</strain>
    </source>
</reference>
<accession>A0ABR2K3M2</accession>
<dbReference type="Proteomes" id="UP001470230">
    <property type="component" value="Unassembled WGS sequence"/>
</dbReference>
<dbReference type="Gene3D" id="1.10.10.60">
    <property type="entry name" value="Homeodomain-like"/>
    <property type="match status" value="2"/>
</dbReference>
<keyword evidence="9" id="KW-1185">Reference proteome</keyword>
<feature type="domain" description="Myb-like" evidence="5">
    <location>
        <begin position="98"/>
        <end position="150"/>
    </location>
</feature>
<dbReference type="PROSITE" id="PS51294">
    <property type="entry name" value="HTH_MYB"/>
    <property type="match status" value="2"/>
</dbReference>
<dbReference type="InterPro" id="IPR017884">
    <property type="entry name" value="SANT_dom"/>
</dbReference>
<keyword evidence="1" id="KW-0805">Transcription regulation</keyword>
<feature type="domain" description="HTH myb-type" evidence="7">
    <location>
        <begin position="156"/>
        <end position="206"/>
    </location>
</feature>
<dbReference type="InterPro" id="IPR051575">
    <property type="entry name" value="Myb-like_DNA-bd"/>
</dbReference>
<dbReference type="InterPro" id="IPR009057">
    <property type="entry name" value="Homeodomain-like_sf"/>
</dbReference>
<dbReference type="PROSITE" id="PS51293">
    <property type="entry name" value="SANT"/>
    <property type="match status" value="2"/>
</dbReference>
<sequence>MDLSKFAGLEHMVDLAISDVEDSMTDLSKEMKDKLNALFTSYVYEEISYEKCRTSLLSLIGRDDSLSRIREIMMIPDDPLPFNEEQEQNNKKIDYHISSRKKNHTWTAIEDQRLLAAVARYGIENWKNIADFVGNGRTRSQCSQRWLRCLNPKISKKSWTNEDDKQLKELVEQHGNKSWTKIASIMGNRSDVQCRYHYNHLMECQNFHNSSVDSPQNNHNDNLLTKTSSTDLYHNHQNIFPQPTFHFLIATPPNTMIPDNMNMMIPLSTSRFFTSTPSFLNNNNNPPNRNISHQTQNNISEKPKIVQHQLEQPPHLNTVNHEIKKNTDKKVTGIDDDSLSLFLGHFQ</sequence>
<evidence type="ECO:0008006" key="10">
    <source>
        <dbReference type="Google" id="ProtNLM"/>
    </source>
</evidence>
<feature type="domain" description="HTH myb-type" evidence="7">
    <location>
        <begin position="98"/>
        <end position="154"/>
    </location>
</feature>
<keyword evidence="3" id="KW-0804">Transcription</keyword>
<dbReference type="InterPro" id="IPR017930">
    <property type="entry name" value="Myb_dom"/>
</dbReference>
<gene>
    <name evidence="8" type="ORF">M9Y10_041165</name>
</gene>
<dbReference type="PROSITE" id="PS50090">
    <property type="entry name" value="MYB_LIKE"/>
    <property type="match status" value="2"/>
</dbReference>
<feature type="domain" description="Myb-like" evidence="5">
    <location>
        <begin position="151"/>
        <end position="202"/>
    </location>
</feature>
<evidence type="ECO:0000256" key="2">
    <source>
        <dbReference type="ARBA" id="ARBA00023125"/>
    </source>
</evidence>
<dbReference type="EMBL" id="JAPFFF010000007">
    <property type="protein sequence ID" value="KAK8885713.1"/>
    <property type="molecule type" value="Genomic_DNA"/>
</dbReference>
<organism evidence="8 9">
    <name type="scientific">Tritrichomonas musculus</name>
    <dbReference type="NCBI Taxonomy" id="1915356"/>
    <lineage>
        <taxon>Eukaryota</taxon>
        <taxon>Metamonada</taxon>
        <taxon>Parabasalia</taxon>
        <taxon>Tritrichomonadida</taxon>
        <taxon>Tritrichomonadidae</taxon>
        <taxon>Tritrichomonas</taxon>
    </lineage>
</organism>
<dbReference type="SUPFAM" id="SSF46689">
    <property type="entry name" value="Homeodomain-like"/>
    <property type="match status" value="2"/>
</dbReference>
<feature type="domain" description="SANT" evidence="6">
    <location>
        <begin position="154"/>
        <end position="206"/>
    </location>
</feature>
<evidence type="ECO:0000259" key="5">
    <source>
        <dbReference type="PROSITE" id="PS50090"/>
    </source>
</evidence>
<dbReference type="PANTHER" id="PTHR46621">
    <property type="entry name" value="SNRNA-ACTIVATING PROTEIN COMPLEX SUBUNIT 4"/>
    <property type="match status" value="1"/>
</dbReference>
<evidence type="ECO:0000256" key="4">
    <source>
        <dbReference type="ARBA" id="ARBA00023242"/>
    </source>
</evidence>
<name>A0ABR2K3M2_9EUKA</name>
<dbReference type="Pfam" id="PF13921">
    <property type="entry name" value="Myb_DNA-bind_6"/>
    <property type="match status" value="1"/>
</dbReference>
<dbReference type="InterPro" id="IPR001005">
    <property type="entry name" value="SANT/Myb"/>
</dbReference>
<evidence type="ECO:0000259" key="7">
    <source>
        <dbReference type="PROSITE" id="PS51294"/>
    </source>
</evidence>
<dbReference type="PANTHER" id="PTHR46621:SF1">
    <property type="entry name" value="SNRNA-ACTIVATING PROTEIN COMPLEX SUBUNIT 4"/>
    <property type="match status" value="1"/>
</dbReference>
<evidence type="ECO:0000313" key="8">
    <source>
        <dbReference type="EMBL" id="KAK8885713.1"/>
    </source>
</evidence>
<comment type="caution">
    <text evidence="8">The sequence shown here is derived from an EMBL/GenBank/DDBJ whole genome shotgun (WGS) entry which is preliminary data.</text>
</comment>
<evidence type="ECO:0000259" key="6">
    <source>
        <dbReference type="PROSITE" id="PS51293"/>
    </source>
</evidence>
<keyword evidence="4" id="KW-0539">Nucleus</keyword>
<evidence type="ECO:0000256" key="3">
    <source>
        <dbReference type="ARBA" id="ARBA00023163"/>
    </source>
</evidence>
<proteinExistence type="predicted"/>
<evidence type="ECO:0000313" key="9">
    <source>
        <dbReference type="Proteomes" id="UP001470230"/>
    </source>
</evidence>
<keyword evidence="2" id="KW-0238">DNA-binding</keyword>
<protein>
    <recommendedName>
        <fullName evidence="10">Myb-like DNA-binding domain containing protein</fullName>
    </recommendedName>
</protein>
<feature type="domain" description="SANT" evidence="6">
    <location>
        <begin position="106"/>
        <end position="142"/>
    </location>
</feature>
<dbReference type="CDD" id="cd00167">
    <property type="entry name" value="SANT"/>
    <property type="match status" value="2"/>
</dbReference>